<dbReference type="GO" id="GO:0004252">
    <property type="term" value="F:serine-type endopeptidase activity"/>
    <property type="evidence" value="ECO:0007669"/>
    <property type="project" value="InterPro"/>
</dbReference>
<dbReference type="NCBIfam" id="TIGR02227">
    <property type="entry name" value="sigpep_I_bact"/>
    <property type="match status" value="1"/>
</dbReference>
<evidence type="ECO:0000256" key="3">
    <source>
        <dbReference type="ARBA" id="ARBA00013208"/>
    </source>
</evidence>
<evidence type="ECO:0000259" key="8">
    <source>
        <dbReference type="Pfam" id="PF10502"/>
    </source>
</evidence>
<protein>
    <recommendedName>
        <fullName evidence="4 7">Signal peptidase I</fullName>
        <ecNumber evidence="3 7">3.4.21.89</ecNumber>
    </recommendedName>
</protein>
<accession>A0A432WBW1</accession>
<comment type="subcellular location">
    <subcellularLocation>
        <location evidence="7">Membrane</location>
        <topology evidence="7">Multi-pass membrane protein</topology>
    </subcellularLocation>
</comment>
<evidence type="ECO:0000313" key="10">
    <source>
        <dbReference type="Proteomes" id="UP000287823"/>
    </source>
</evidence>
<dbReference type="PROSITE" id="PS00760">
    <property type="entry name" value="SPASE_I_2"/>
    <property type="match status" value="1"/>
</dbReference>
<comment type="caution">
    <text evidence="9">The sequence shown here is derived from an EMBL/GenBank/DDBJ whole genome shotgun (WGS) entry which is preliminary data.</text>
</comment>
<feature type="domain" description="Peptidase S26" evidence="8">
    <location>
        <begin position="12"/>
        <end position="194"/>
    </location>
</feature>
<dbReference type="GO" id="GO:0006465">
    <property type="term" value="P:signal peptide processing"/>
    <property type="evidence" value="ECO:0007669"/>
    <property type="project" value="InterPro"/>
</dbReference>
<keyword evidence="7" id="KW-0645">Protease</keyword>
<evidence type="ECO:0000256" key="5">
    <source>
        <dbReference type="ARBA" id="ARBA00022801"/>
    </source>
</evidence>
<evidence type="ECO:0000256" key="7">
    <source>
        <dbReference type="RuleBase" id="RU362042"/>
    </source>
</evidence>
<dbReference type="PANTHER" id="PTHR43390">
    <property type="entry name" value="SIGNAL PEPTIDASE I"/>
    <property type="match status" value="1"/>
</dbReference>
<keyword evidence="5 7" id="KW-0378">Hydrolase</keyword>
<comment type="catalytic activity">
    <reaction evidence="1 7">
        <text>Cleavage of hydrophobic, N-terminal signal or leader sequences from secreted and periplasmic proteins.</text>
        <dbReference type="EC" id="3.4.21.89"/>
    </reaction>
</comment>
<dbReference type="Pfam" id="PF10502">
    <property type="entry name" value="Peptidase_S26"/>
    <property type="match status" value="1"/>
</dbReference>
<dbReference type="GO" id="GO:0009003">
    <property type="term" value="F:signal peptidase activity"/>
    <property type="evidence" value="ECO:0007669"/>
    <property type="project" value="UniProtKB-EC"/>
</dbReference>
<comment type="similarity">
    <text evidence="2 7">Belongs to the peptidase S26 family.</text>
</comment>
<dbReference type="EC" id="3.4.21.89" evidence="3 7"/>
<gene>
    <name evidence="9" type="primary">lepB</name>
    <name evidence="9" type="ORF">CWE14_13970</name>
</gene>
<dbReference type="InterPro" id="IPR019757">
    <property type="entry name" value="Pept_S26A_signal_pept_1_Lys-AS"/>
</dbReference>
<reference evidence="9 10" key="1">
    <citation type="journal article" date="2011" name="Front. Microbiol.">
        <title>Genomic signatures of strain selection and enhancement in Bacillus atrophaeus var. globigii, a historical biowarfare simulant.</title>
        <authorList>
            <person name="Gibbons H.S."/>
            <person name="Broomall S.M."/>
            <person name="McNew L.A."/>
            <person name="Daligault H."/>
            <person name="Chapman C."/>
            <person name="Bruce D."/>
            <person name="Karavis M."/>
            <person name="Krepps M."/>
            <person name="McGregor P.A."/>
            <person name="Hong C."/>
            <person name="Park K.H."/>
            <person name="Akmal A."/>
            <person name="Feldman A."/>
            <person name="Lin J.S."/>
            <person name="Chang W.E."/>
            <person name="Higgs B.W."/>
            <person name="Demirev P."/>
            <person name="Lindquist J."/>
            <person name="Liem A."/>
            <person name="Fochler E."/>
            <person name="Read T.D."/>
            <person name="Tapia R."/>
            <person name="Johnson S."/>
            <person name="Bishop-Lilly K.A."/>
            <person name="Detter C."/>
            <person name="Han C."/>
            <person name="Sozhamannan S."/>
            <person name="Rosenzweig C.N."/>
            <person name="Skowronski E.W."/>
        </authorList>
    </citation>
    <scope>NUCLEOTIDE SEQUENCE [LARGE SCALE GENOMIC DNA]</scope>
    <source>
        <strain evidence="9 10">Y4G10-17</strain>
    </source>
</reference>
<dbReference type="InterPro" id="IPR036286">
    <property type="entry name" value="LexA/Signal_pep-like_sf"/>
</dbReference>
<feature type="active site" evidence="6">
    <location>
        <position position="92"/>
    </location>
</feature>
<dbReference type="RefSeq" id="WP_126799938.1">
    <property type="nucleotide sequence ID" value="NZ_PIPO01000007.1"/>
</dbReference>
<evidence type="ECO:0000256" key="2">
    <source>
        <dbReference type="ARBA" id="ARBA00009370"/>
    </source>
</evidence>
<evidence type="ECO:0000256" key="1">
    <source>
        <dbReference type="ARBA" id="ARBA00000677"/>
    </source>
</evidence>
<dbReference type="EMBL" id="PIPO01000007">
    <property type="protein sequence ID" value="RUO29564.1"/>
    <property type="molecule type" value="Genomic_DNA"/>
</dbReference>
<dbReference type="PRINTS" id="PR00727">
    <property type="entry name" value="LEADERPTASE"/>
</dbReference>
<sequence length="213" mass="24249">MNKVKSVVKGYKSFLLVIFLMLFFRTAYADWSHVPTSSMEPTILPGDVIWIDKTSFGPSLPYFNKRLFTWDQPERGDIITFIPPHEDVLYVKRVMGVPGDSLYIEDNTIYINNHRLEQSVTHSTDDIILGTETLFEAEHAFKVIKGRSFPPSGRRVVVPDGKLFVMGDYRNNSVDSRAWGFVDENRVMGKVSSVAVSFSGERERLARLAIPIQ</sequence>
<keyword evidence="10" id="KW-1185">Reference proteome</keyword>
<feature type="active site" evidence="6">
    <location>
        <position position="38"/>
    </location>
</feature>
<dbReference type="Gene3D" id="2.10.109.10">
    <property type="entry name" value="Umud Fragment, subunit A"/>
    <property type="match status" value="1"/>
</dbReference>
<evidence type="ECO:0000256" key="6">
    <source>
        <dbReference type="PIRSR" id="PIRSR600223-1"/>
    </source>
</evidence>
<evidence type="ECO:0000256" key="4">
    <source>
        <dbReference type="ARBA" id="ARBA00019232"/>
    </source>
</evidence>
<dbReference type="SUPFAM" id="SSF51306">
    <property type="entry name" value="LexA/Signal peptidase"/>
    <property type="match status" value="1"/>
</dbReference>
<dbReference type="Proteomes" id="UP000287823">
    <property type="component" value="Unassembled WGS sequence"/>
</dbReference>
<organism evidence="9 10">
    <name type="scientific">Aliidiomarina soli</name>
    <dbReference type="NCBI Taxonomy" id="1928574"/>
    <lineage>
        <taxon>Bacteria</taxon>
        <taxon>Pseudomonadati</taxon>
        <taxon>Pseudomonadota</taxon>
        <taxon>Gammaproteobacteria</taxon>
        <taxon>Alteromonadales</taxon>
        <taxon>Idiomarinaceae</taxon>
        <taxon>Aliidiomarina</taxon>
    </lineage>
</organism>
<proteinExistence type="inferred from homology"/>
<dbReference type="AlphaFoldDB" id="A0A432WBW1"/>
<dbReference type="PANTHER" id="PTHR43390:SF1">
    <property type="entry name" value="CHLOROPLAST PROCESSING PEPTIDASE"/>
    <property type="match status" value="1"/>
</dbReference>
<dbReference type="InterPro" id="IPR000223">
    <property type="entry name" value="Pept_S26A_signal_pept_1"/>
</dbReference>
<dbReference type="CDD" id="cd06530">
    <property type="entry name" value="S26_SPase_I"/>
    <property type="match status" value="1"/>
</dbReference>
<dbReference type="InterPro" id="IPR019533">
    <property type="entry name" value="Peptidase_S26"/>
</dbReference>
<dbReference type="GO" id="GO:0016020">
    <property type="term" value="C:membrane"/>
    <property type="evidence" value="ECO:0007669"/>
    <property type="project" value="UniProtKB-SubCell"/>
</dbReference>
<name>A0A432WBW1_9GAMM</name>
<evidence type="ECO:0000313" key="9">
    <source>
        <dbReference type="EMBL" id="RUO29564.1"/>
    </source>
</evidence>